<keyword evidence="2 5" id="KW-0349">Heme</keyword>
<dbReference type="EMBL" id="FOGS01000015">
    <property type="protein sequence ID" value="SES33673.1"/>
    <property type="molecule type" value="Genomic_DNA"/>
</dbReference>
<protein>
    <submittedName>
        <fullName evidence="7">Hemoglobin</fullName>
    </submittedName>
</protein>
<dbReference type="GO" id="GO:0046872">
    <property type="term" value="F:metal ion binding"/>
    <property type="evidence" value="ECO:0007669"/>
    <property type="project" value="UniProtKB-KW"/>
</dbReference>
<dbReference type="Pfam" id="PF01152">
    <property type="entry name" value="Bac_globin"/>
    <property type="match status" value="1"/>
</dbReference>
<keyword evidence="6" id="KW-0732">Signal</keyword>
<keyword evidence="3 5" id="KW-0479">Metal-binding</keyword>
<gene>
    <name evidence="7" type="ORF">SAMN04487958_11537</name>
</gene>
<feature type="signal peptide" evidence="6">
    <location>
        <begin position="1"/>
        <end position="20"/>
    </location>
</feature>
<dbReference type="CDD" id="cd00454">
    <property type="entry name" value="TrHb1_N"/>
    <property type="match status" value="1"/>
</dbReference>
<evidence type="ECO:0000256" key="1">
    <source>
        <dbReference type="ARBA" id="ARBA00022448"/>
    </source>
</evidence>
<feature type="chain" id="PRO_5011548748" evidence="6">
    <location>
        <begin position="21"/>
        <end position="144"/>
    </location>
</feature>
<keyword evidence="8" id="KW-1185">Reference proteome</keyword>
<accession>A0A1H9WJP6</accession>
<dbReference type="InterPro" id="IPR012292">
    <property type="entry name" value="Globin/Proto"/>
</dbReference>
<keyword evidence="1" id="KW-0813">Transport</keyword>
<dbReference type="Gene3D" id="1.10.490.10">
    <property type="entry name" value="Globins"/>
    <property type="match status" value="1"/>
</dbReference>
<evidence type="ECO:0000256" key="5">
    <source>
        <dbReference type="PIRSR" id="PIRSR601486-1"/>
    </source>
</evidence>
<dbReference type="STRING" id="416874.SAMN04487958_11537"/>
<reference evidence="8" key="1">
    <citation type="submission" date="2016-10" db="EMBL/GenBank/DDBJ databases">
        <authorList>
            <person name="Varghese N."/>
            <person name="Submissions S."/>
        </authorList>
    </citation>
    <scope>NUCLEOTIDE SEQUENCE [LARGE SCALE GENOMIC DNA]</scope>
    <source>
        <strain evidence="8">CGMCC 1.6495</strain>
    </source>
</reference>
<dbReference type="GO" id="GO:0019825">
    <property type="term" value="F:oxygen binding"/>
    <property type="evidence" value="ECO:0007669"/>
    <property type="project" value="InterPro"/>
</dbReference>
<name>A0A1H9WJP6_9GAMM</name>
<keyword evidence="4 5" id="KW-0408">Iron</keyword>
<evidence type="ECO:0000256" key="2">
    <source>
        <dbReference type="ARBA" id="ARBA00022617"/>
    </source>
</evidence>
<evidence type="ECO:0000256" key="4">
    <source>
        <dbReference type="ARBA" id="ARBA00023004"/>
    </source>
</evidence>
<proteinExistence type="predicted"/>
<evidence type="ECO:0000313" key="8">
    <source>
        <dbReference type="Proteomes" id="UP000198505"/>
    </source>
</evidence>
<organism evidence="7 8">
    <name type="scientific">Vreelandella subterranea</name>
    <dbReference type="NCBI Taxonomy" id="416874"/>
    <lineage>
        <taxon>Bacteria</taxon>
        <taxon>Pseudomonadati</taxon>
        <taxon>Pseudomonadota</taxon>
        <taxon>Gammaproteobacteria</taxon>
        <taxon>Oceanospirillales</taxon>
        <taxon>Halomonadaceae</taxon>
        <taxon>Vreelandella</taxon>
    </lineage>
</organism>
<dbReference type="InterPro" id="IPR001486">
    <property type="entry name" value="Hemoglobin_trunc"/>
</dbReference>
<feature type="binding site" description="distal binding residue" evidence="5">
    <location>
        <position position="95"/>
    </location>
    <ligand>
        <name>heme</name>
        <dbReference type="ChEBI" id="CHEBI:30413"/>
    </ligand>
    <ligandPart>
        <name>Fe</name>
        <dbReference type="ChEBI" id="CHEBI:18248"/>
    </ligandPart>
</feature>
<evidence type="ECO:0000256" key="3">
    <source>
        <dbReference type="ARBA" id="ARBA00022723"/>
    </source>
</evidence>
<sequence length="144" mass="16088">MRFHRCATPLLMALWLTGCAAQDATQPSLYTQLGGMQTIDRVVENMLYRVADDPEVVVFFANTNIDHFAEAFATQLCDISDGPCQYEGPPMDRAHQHMGINDAHFNRVVEYLADAMAEEGVPLAAQNELLGRLAPLYDDVMRLQ</sequence>
<evidence type="ECO:0000256" key="6">
    <source>
        <dbReference type="SAM" id="SignalP"/>
    </source>
</evidence>
<dbReference type="AlphaFoldDB" id="A0A1H9WJP6"/>
<dbReference type="InterPro" id="IPR009050">
    <property type="entry name" value="Globin-like_sf"/>
</dbReference>
<dbReference type="PROSITE" id="PS51257">
    <property type="entry name" value="PROKAR_LIPOPROTEIN"/>
    <property type="match status" value="1"/>
</dbReference>
<dbReference type="SUPFAM" id="SSF46458">
    <property type="entry name" value="Globin-like"/>
    <property type="match status" value="1"/>
</dbReference>
<dbReference type="RefSeq" id="WP_092830789.1">
    <property type="nucleotide sequence ID" value="NZ_FOGS01000015.1"/>
</dbReference>
<evidence type="ECO:0000313" key="7">
    <source>
        <dbReference type="EMBL" id="SES33673.1"/>
    </source>
</evidence>
<dbReference type="GO" id="GO:0020037">
    <property type="term" value="F:heme binding"/>
    <property type="evidence" value="ECO:0007669"/>
    <property type="project" value="InterPro"/>
</dbReference>
<dbReference type="Proteomes" id="UP000198505">
    <property type="component" value="Unassembled WGS sequence"/>
</dbReference>